<keyword evidence="15" id="KW-1185">Reference proteome</keyword>
<dbReference type="InterPro" id="IPR023610">
    <property type="entry name" value="PInositol-4/5-P-5/4-kinase"/>
</dbReference>
<evidence type="ECO:0000256" key="5">
    <source>
        <dbReference type="ARBA" id="ARBA00022741"/>
    </source>
</evidence>
<gene>
    <name evidence="14" type="ORF">CC80DRAFT_63054</name>
</gene>
<organism evidence="14 15">
    <name type="scientific">Byssothecium circinans</name>
    <dbReference type="NCBI Taxonomy" id="147558"/>
    <lineage>
        <taxon>Eukaryota</taxon>
        <taxon>Fungi</taxon>
        <taxon>Dikarya</taxon>
        <taxon>Ascomycota</taxon>
        <taxon>Pezizomycotina</taxon>
        <taxon>Dothideomycetes</taxon>
        <taxon>Pleosporomycetidae</taxon>
        <taxon>Pleosporales</taxon>
        <taxon>Massarineae</taxon>
        <taxon>Massarinaceae</taxon>
        <taxon>Byssothecium</taxon>
    </lineage>
</organism>
<dbReference type="PROSITE" id="PS51455">
    <property type="entry name" value="PIPK"/>
    <property type="match status" value="1"/>
</dbReference>
<sequence>MLTTIVVPQTMPSLAADSDNPLYHHQQSPYDLPTRTSNKLPQGRPYAERQPNGKAPILNGKPVNGQVTQSMSNGRPLQPSATDKRTSQTDGSVHSTQRGWSMESQNPSKTPERRGNSSELSGRDDGYFASVNSTATETQEGWSSTHVKLGNLDSNDGTRDARKDSNALAKHESDLQSSQPPHPPSTNLQIPGSSNSTYRVSSPAAFNHKSTPQPEQAYRLQQRHTLEVPKTPAARAHNLQNSTDDVVTASGRFSPNTPTRRRGSISLARRTTRSIHSDMHLDEVPQDDDAARWAEHIRQKRASKRKRKEDEDDDRVVVGTKVDQNHVNWVTAYNMLTGIRFTVSRTNAKMDRELTEADFDAKHKFSFDITGNELTPSAKYDFKFKDYAPWVFRHLRTIFGLDPADYLVSLTSKYILSELGSPGKSGSFFYFSRDYKYIIKTIHHAEHKFLRKILKDYYNHVRENPDTLLSQFYGLHRVKIPYGRKIHFVVMNNLFPPHRDIHRTFDLKGSTIGRDFAEEQLEANPRATLKDLNWLRRDQHLEFGPTKKKAFVEQMQKDVKLLQRLHIMDYSMLIGIHDLEKGNEENLRDKTLQVFQPGGEQAEDPQPAMLVRTPSKLESARKAKELRQIIKNQKPVPMEQMALKMPEELDDQQKKNYFYTDDGGFRATHEDDNPGEEIYYLGIIDCLTHYSLIKRMEHFIKGLMNEEPQISAIPPERYGDRFVKFISAVTKTREAAEQEKAEESAHADNNPVLAGINSTRSERESTEKVIHKAEGQAERSRQRGASEKDVPHREIRNVRSPSAERGELGTTLPVVEEAVESASTGGRSNRSTETDLKPQAPPLREEDRRLSDGRSRDESHGRPPPTPPKDSGTANSVDRPPTPPKDPGYTNRHSGPPTPPKEERGRAGKDKELPHLPPMERVVRVN</sequence>
<evidence type="ECO:0000256" key="2">
    <source>
        <dbReference type="ARBA" id="ARBA00012172"/>
    </source>
</evidence>
<accession>A0A6A5TY88</accession>
<evidence type="ECO:0000256" key="10">
    <source>
        <dbReference type="ARBA" id="ARBA00082306"/>
    </source>
</evidence>
<dbReference type="EC" id="2.7.1.68" evidence="2"/>
<feature type="compositionally biased region" description="Polar residues" evidence="12">
    <location>
        <begin position="65"/>
        <end position="81"/>
    </location>
</feature>
<dbReference type="AlphaFoldDB" id="A0A6A5TY88"/>
<reference evidence="14" key="1">
    <citation type="journal article" date="2020" name="Stud. Mycol.">
        <title>101 Dothideomycetes genomes: a test case for predicting lifestyles and emergence of pathogens.</title>
        <authorList>
            <person name="Haridas S."/>
            <person name="Albert R."/>
            <person name="Binder M."/>
            <person name="Bloem J."/>
            <person name="Labutti K."/>
            <person name="Salamov A."/>
            <person name="Andreopoulos B."/>
            <person name="Baker S."/>
            <person name="Barry K."/>
            <person name="Bills G."/>
            <person name="Bluhm B."/>
            <person name="Cannon C."/>
            <person name="Castanera R."/>
            <person name="Culley D."/>
            <person name="Daum C."/>
            <person name="Ezra D."/>
            <person name="Gonzalez J."/>
            <person name="Henrissat B."/>
            <person name="Kuo A."/>
            <person name="Liang C."/>
            <person name="Lipzen A."/>
            <person name="Lutzoni F."/>
            <person name="Magnuson J."/>
            <person name="Mondo S."/>
            <person name="Nolan M."/>
            <person name="Ohm R."/>
            <person name="Pangilinan J."/>
            <person name="Park H.-J."/>
            <person name="Ramirez L."/>
            <person name="Alfaro M."/>
            <person name="Sun H."/>
            <person name="Tritt A."/>
            <person name="Yoshinaga Y."/>
            <person name="Zwiers L.-H."/>
            <person name="Turgeon B."/>
            <person name="Goodwin S."/>
            <person name="Spatafora J."/>
            <person name="Crous P."/>
            <person name="Grigoriev I."/>
        </authorList>
    </citation>
    <scope>NUCLEOTIDE SEQUENCE</scope>
    <source>
        <strain evidence="14">CBS 675.92</strain>
    </source>
</reference>
<dbReference type="CDD" id="cd17303">
    <property type="entry name" value="PIPKc_PIP5K_yeast_like"/>
    <property type="match status" value="1"/>
</dbReference>
<name>A0A6A5TY88_9PLEO</name>
<dbReference type="InterPro" id="IPR002498">
    <property type="entry name" value="PInositol-4-P-4/5-kinase_core"/>
</dbReference>
<feature type="compositionally biased region" description="Polar residues" evidence="12">
    <location>
        <begin position="25"/>
        <end position="40"/>
    </location>
</feature>
<dbReference type="Gene3D" id="3.30.800.10">
    <property type="entry name" value="Phosphatidylinositol Phosphate Kinase II Beta"/>
    <property type="match status" value="1"/>
</dbReference>
<evidence type="ECO:0000256" key="3">
    <source>
        <dbReference type="ARBA" id="ARBA00022553"/>
    </source>
</evidence>
<evidence type="ECO:0000256" key="11">
    <source>
        <dbReference type="PROSITE-ProRule" id="PRU00781"/>
    </source>
</evidence>
<feature type="region of interest" description="Disordered" evidence="12">
    <location>
        <begin position="734"/>
        <end position="926"/>
    </location>
</feature>
<evidence type="ECO:0000313" key="15">
    <source>
        <dbReference type="Proteomes" id="UP000800035"/>
    </source>
</evidence>
<proteinExistence type="predicted"/>
<keyword evidence="6 11" id="KW-0418">Kinase</keyword>
<feature type="domain" description="PIPK" evidence="13">
    <location>
        <begin position="319"/>
        <end position="730"/>
    </location>
</feature>
<comment type="catalytic activity">
    <reaction evidence="1">
        <text>a 1,2-diacyl-sn-glycero-3-phospho-(1D-myo-inositol 4-phosphate) + ATP = a 1,2-diacyl-sn-glycero-3-phospho-(1D-myo-inositol-4,5-bisphosphate) + ADP + H(+)</text>
        <dbReference type="Rhea" id="RHEA:14425"/>
        <dbReference type="ChEBI" id="CHEBI:15378"/>
        <dbReference type="ChEBI" id="CHEBI:30616"/>
        <dbReference type="ChEBI" id="CHEBI:58178"/>
        <dbReference type="ChEBI" id="CHEBI:58456"/>
        <dbReference type="ChEBI" id="CHEBI:456216"/>
        <dbReference type="EC" id="2.7.1.68"/>
    </reaction>
</comment>
<evidence type="ECO:0000256" key="9">
    <source>
        <dbReference type="ARBA" id="ARBA00080374"/>
    </source>
</evidence>
<feature type="compositionally biased region" description="Polar residues" evidence="12">
    <location>
        <begin position="175"/>
        <end position="200"/>
    </location>
</feature>
<feature type="compositionally biased region" description="Basic and acidic residues" evidence="12">
    <location>
        <begin position="760"/>
        <end position="807"/>
    </location>
</feature>
<keyword evidence="5 11" id="KW-0547">Nucleotide-binding</keyword>
<evidence type="ECO:0000256" key="8">
    <source>
        <dbReference type="ARBA" id="ARBA00078403"/>
    </source>
</evidence>
<feature type="compositionally biased region" description="Basic and acidic residues" evidence="12">
    <location>
        <begin position="110"/>
        <end position="126"/>
    </location>
</feature>
<dbReference type="Proteomes" id="UP000800035">
    <property type="component" value="Unassembled WGS sequence"/>
</dbReference>
<dbReference type="PANTHER" id="PTHR23086:SF8">
    <property type="entry name" value="PHOSPHATIDYLINOSITOL 5-PHOSPHATE 4-KINASE, ISOFORM A"/>
    <property type="match status" value="1"/>
</dbReference>
<keyword evidence="3" id="KW-0597">Phosphoprotein</keyword>
<evidence type="ECO:0000256" key="1">
    <source>
        <dbReference type="ARBA" id="ARBA00000444"/>
    </source>
</evidence>
<evidence type="ECO:0000256" key="12">
    <source>
        <dbReference type="SAM" id="MobiDB-lite"/>
    </source>
</evidence>
<feature type="compositionally biased region" description="Basic and acidic residues" evidence="12">
    <location>
        <begin position="900"/>
        <end position="914"/>
    </location>
</feature>
<feature type="region of interest" description="Disordered" evidence="12">
    <location>
        <begin position="230"/>
        <end position="287"/>
    </location>
</feature>
<evidence type="ECO:0000256" key="4">
    <source>
        <dbReference type="ARBA" id="ARBA00022679"/>
    </source>
</evidence>
<evidence type="ECO:0000256" key="7">
    <source>
        <dbReference type="ARBA" id="ARBA00022840"/>
    </source>
</evidence>
<feature type="compositionally biased region" description="Basic and acidic residues" evidence="12">
    <location>
        <begin position="275"/>
        <end position="287"/>
    </location>
</feature>
<dbReference type="FunFam" id="3.30.800.10:FF:000009">
    <property type="entry name" value="Phosphatidylinositol 4-phosphate 5-kinase its3"/>
    <property type="match status" value="1"/>
</dbReference>
<evidence type="ECO:0000256" key="6">
    <source>
        <dbReference type="ARBA" id="ARBA00022777"/>
    </source>
</evidence>
<feature type="compositionally biased region" description="Basic and acidic residues" evidence="12">
    <location>
        <begin position="734"/>
        <end position="746"/>
    </location>
</feature>
<protein>
    <recommendedName>
        <fullName evidence="2">1-phosphatidylinositol-4-phosphate 5-kinase</fullName>
        <ecNumber evidence="2">2.7.1.68</ecNumber>
    </recommendedName>
    <alternativeName>
        <fullName evidence="10">1-phosphatidylinositol 4-phosphate kinase</fullName>
    </alternativeName>
    <alternativeName>
        <fullName evidence="8">Diphosphoinositide kinase</fullName>
    </alternativeName>
    <alternativeName>
        <fullName evidence="9">PIP5K</fullName>
    </alternativeName>
</protein>
<keyword evidence="4 11" id="KW-0808">Transferase</keyword>
<feature type="region of interest" description="Disordered" evidence="12">
    <location>
        <begin position="1"/>
        <end position="216"/>
    </location>
</feature>
<dbReference type="InterPro" id="IPR027484">
    <property type="entry name" value="PInositol-4-P-5-kinase_N"/>
</dbReference>
<dbReference type="Gene3D" id="3.30.810.10">
    <property type="entry name" value="2-Layer Sandwich"/>
    <property type="match status" value="1"/>
</dbReference>
<dbReference type="OrthoDB" id="20783at2759"/>
<dbReference type="EMBL" id="ML976991">
    <property type="protein sequence ID" value="KAF1956679.1"/>
    <property type="molecule type" value="Genomic_DNA"/>
</dbReference>
<dbReference type="GO" id="GO:0005524">
    <property type="term" value="F:ATP binding"/>
    <property type="evidence" value="ECO:0007669"/>
    <property type="project" value="UniProtKB-UniRule"/>
</dbReference>
<feature type="compositionally biased region" description="Polar residues" evidence="12">
    <location>
        <begin position="238"/>
        <end position="258"/>
    </location>
</feature>
<evidence type="ECO:0000313" key="14">
    <source>
        <dbReference type="EMBL" id="KAF1956679.1"/>
    </source>
</evidence>
<keyword evidence="7 11" id="KW-0067">ATP-binding</keyword>
<feature type="compositionally biased region" description="Basic and acidic residues" evidence="12">
    <location>
        <begin position="843"/>
        <end position="861"/>
    </location>
</feature>
<dbReference type="PANTHER" id="PTHR23086">
    <property type="entry name" value="PHOSPHATIDYLINOSITOL-4-PHOSPHATE 5-KINASE"/>
    <property type="match status" value="1"/>
</dbReference>
<dbReference type="Pfam" id="PF01504">
    <property type="entry name" value="PIP5K"/>
    <property type="match status" value="1"/>
</dbReference>
<dbReference type="SUPFAM" id="SSF56104">
    <property type="entry name" value="SAICAR synthase-like"/>
    <property type="match status" value="1"/>
</dbReference>
<dbReference type="GO" id="GO:0016308">
    <property type="term" value="F:1-phosphatidylinositol-4-phosphate 5-kinase activity"/>
    <property type="evidence" value="ECO:0007669"/>
    <property type="project" value="UniProtKB-EC"/>
</dbReference>
<dbReference type="InterPro" id="IPR027483">
    <property type="entry name" value="PInositol-4-P-4/5-kinase_C_sf"/>
</dbReference>
<feature type="compositionally biased region" description="Polar residues" evidence="12">
    <location>
        <begin position="130"/>
        <end position="146"/>
    </location>
</feature>
<dbReference type="SMART" id="SM00330">
    <property type="entry name" value="PIPKc"/>
    <property type="match status" value="1"/>
</dbReference>
<feature type="compositionally biased region" description="Basic and acidic residues" evidence="12">
    <location>
        <begin position="156"/>
        <end position="174"/>
    </location>
</feature>
<feature type="compositionally biased region" description="Polar residues" evidence="12">
    <location>
        <begin position="88"/>
        <end position="109"/>
    </location>
</feature>
<dbReference type="GO" id="GO:0046854">
    <property type="term" value="P:phosphatidylinositol phosphate biosynthetic process"/>
    <property type="evidence" value="ECO:0007669"/>
    <property type="project" value="UniProtKB-ARBA"/>
</dbReference>
<evidence type="ECO:0000259" key="13">
    <source>
        <dbReference type="PROSITE" id="PS51455"/>
    </source>
</evidence>
<feature type="compositionally biased region" description="Polar residues" evidence="12">
    <location>
        <begin position="1"/>
        <end position="12"/>
    </location>
</feature>
<dbReference type="GO" id="GO:0005886">
    <property type="term" value="C:plasma membrane"/>
    <property type="evidence" value="ECO:0007669"/>
    <property type="project" value="TreeGrafter"/>
</dbReference>